<evidence type="ECO:0000313" key="2">
    <source>
        <dbReference type="Proteomes" id="UP000253845"/>
    </source>
</evidence>
<gene>
    <name evidence="1" type="ORF">M747DRAFT_166425</name>
</gene>
<dbReference type="PROSITE" id="PS51257">
    <property type="entry name" value="PROKAR_LIPOPROTEIN"/>
    <property type="match status" value="1"/>
</dbReference>
<proteinExistence type="predicted"/>
<accession>A0A370C646</accession>
<evidence type="ECO:0000313" key="1">
    <source>
        <dbReference type="EMBL" id="RDH23307.1"/>
    </source>
</evidence>
<reference evidence="1 2" key="1">
    <citation type="submission" date="2018-07" db="EMBL/GenBank/DDBJ databases">
        <title>Section-level genome sequencing of Aspergillus section Nigri to investigate inter- and intra-species variation.</title>
        <authorList>
            <consortium name="DOE Joint Genome Institute"/>
            <person name="Vesth T.C."/>
            <person name="Nybo J.L."/>
            <person name="Theobald S."/>
            <person name="Frisvad J.C."/>
            <person name="Larsen T.O."/>
            <person name="Nielsen K.F."/>
            <person name="Hoof J.B."/>
            <person name="Brandl J."/>
            <person name="Salamov A."/>
            <person name="Riley R."/>
            <person name="Gladden J.M."/>
            <person name="Phatale P."/>
            <person name="Nielsen M.T."/>
            <person name="Lyhne E.K."/>
            <person name="Kogle M.E."/>
            <person name="Strasser K."/>
            <person name="McDonnell E."/>
            <person name="Barry K."/>
            <person name="Clum A."/>
            <person name="Chen C."/>
            <person name="Nolan M."/>
            <person name="Sandor L."/>
            <person name="Kuo A."/>
            <person name="Lipzen A."/>
            <person name="Hainaut M."/>
            <person name="Drula E."/>
            <person name="Tsang A."/>
            <person name="Magnuson J.K."/>
            <person name="Henrissat B."/>
            <person name="Wiebenga A."/>
            <person name="Simmons B.A."/>
            <person name="Makela M.R."/>
            <person name="De vries R.P."/>
            <person name="Grigoriev I.V."/>
            <person name="Mortensen U.H."/>
            <person name="Baker S.E."/>
            <person name="Andersen M.R."/>
        </authorList>
    </citation>
    <scope>NUCLEOTIDE SEQUENCE [LARGE SCALE GENOMIC DNA]</scope>
    <source>
        <strain evidence="1 2">ATCC 13496</strain>
    </source>
</reference>
<dbReference type="Proteomes" id="UP000253845">
    <property type="component" value="Unassembled WGS sequence"/>
</dbReference>
<sequence length="84" mass="9434">MPMQKGVNKARTSERTDFEDLSDLTWSPSVGMGCAARRQTIDAGAREAAESRSATLLTRGPGFLTRHYNLVQFPWSFRLGLRME</sequence>
<protein>
    <submittedName>
        <fullName evidence="1">Uncharacterized protein</fullName>
    </submittedName>
</protein>
<organism evidence="1 2">
    <name type="scientific">Aspergillus niger ATCC 13496</name>
    <dbReference type="NCBI Taxonomy" id="1353008"/>
    <lineage>
        <taxon>Eukaryota</taxon>
        <taxon>Fungi</taxon>
        <taxon>Dikarya</taxon>
        <taxon>Ascomycota</taxon>
        <taxon>Pezizomycotina</taxon>
        <taxon>Eurotiomycetes</taxon>
        <taxon>Eurotiomycetidae</taxon>
        <taxon>Eurotiales</taxon>
        <taxon>Aspergillaceae</taxon>
        <taxon>Aspergillus</taxon>
        <taxon>Aspergillus subgen. Circumdati</taxon>
    </lineage>
</organism>
<dbReference type="VEuPathDB" id="FungiDB:M747DRAFT_166425"/>
<name>A0A370C646_ASPNG</name>
<dbReference type="AlphaFoldDB" id="A0A370C646"/>
<dbReference type="EMBL" id="KZ851905">
    <property type="protein sequence ID" value="RDH23307.1"/>
    <property type="molecule type" value="Genomic_DNA"/>
</dbReference>